<evidence type="ECO:0000256" key="11">
    <source>
        <dbReference type="ARBA" id="ARBA00048841"/>
    </source>
</evidence>
<dbReference type="SUPFAM" id="SSF55347">
    <property type="entry name" value="Glyceraldehyde-3-phosphate dehydrogenase-like, C-terminal domain"/>
    <property type="match status" value="1"/>
</dbReference>
<keyword evidence="9 12" id="KW-0560">Oxidoreductase</keyword>
<keyword evidence="7 12" id="KW-0791">Threonine biosynthesis</keyword>
<evidence type="ECO:0000256" key="9">
    <source>
        <dbReference type="ARBA" id="ARBA00023002"/>
    </source>
</evidence>
<dbReference type="PROSITE" id="PS01042">
    <property type="entry name" value="HOMOSER_DHGENASE"/>
    <property type="match status" value="1"/>
</dbReference>
<comment type="similarity">
    <text evidence="4 13">Belongs to the homoserine dehydrogenase family.</text>
</comment>
<dbReference type="InterPro" id="IPR019811">
    <property type="entry name" value="HDH_CS"/>
</dbReference>
<dbReference type="Proteomes" id="UP001499978">
    <property type="component" value="Unassembled WGS sequence"/>
</dbReference>
<dbReference type="Gene3D" id="3.40.50.720">
    <property type="entry name" value="NAD(P)-binding Rossmann-like Domain"/>
    <property type="match status" value="1"/>
</dbReference>
<dbReference type="Pfam" id="PF00742">
    <property type="entry name" value="Homoserine_dh"/>
    <property type="match status" value="1"/>
</dbReference>
<dbReference type="PANTHER" id="PTHR43070:SF5">
    <property type="entry name" value="HOMOSERINE DEHYDROGENASE"/>
    <property type="match status" value="1"/>
</dbReference>
<evidence type="ECO:0000256" key="4">
    <source>
        <dbReference type="ARBA" id="ARBA00006753"/>
    </source>
</evidence>
<evidence type="ECO:0000259" key="16">
    <source>
        <dbReference type="Pfam" id="PF03447"/>
    </source>
</evidence>
<protein>
    <recommendedName>
        <fullName evidence="5 12">Homoserine dehydrogenase</fullName>
        <ecNumber evidence="5 12">1.1.1.3</ecNumber>
    </recommendedName>
</protein>
<evidence type="ECO:0000256" key="14">
    <source>
        <dbReference type="SAM" id="Phobius"/>
    </source>
</evidence>
<name>A0ABN3NDH6_9ACTN</name>
<keyword evidence="14" id="KW-0472">Membrane</keyword>
<evidence type="ECO:0000259" key="15">
    <source>
        <dbReference type="Pfam" id="PF00742"/>
    </source>
</evidence>
<accession>A0ABN3NDH6</accession>
<dbReference type="SUPFAM" id="SSF51735">
    <property type="entry name" value="NAD(P)-binding Rossmann-fold domains"/>
    <property type="match status" value="1"/>
</dbReference>
<comment type="pathway">
    <text evidence="2 12">Amino-acid biosynthesis; L-threonine biosynthesis; L-threonine from L-aspartate: step 3/5.</text>
</comment>
<dbReference type="Gene3D" id="3.30.360.10">
    <property type="entry name" value="Dihydrodipicolinate Reductase, domain 2"/>
    <property type="match status" value="1"/>
</dbReference>
<evidence type="ECO:0000256" key="10">
    <source>
        <dbReference type="ARBA" id="ARBA00023167"/>
    </source>
</evidence>
<evidence type="ECO:0000256" key="1">
    <source>
        <dbReference type="ARBA" id="ARBA00001920"/>
    </source>
</evidence>
<dbReference type="Pfam" id="PF03447">
    <property type="entry name" value="NAD_binding_3"/>
    <property type="match status" value="1"/>
</dbReference>
<gene>
    <name evidence="17" type="ORF">GCM10010201_15700</name>
</gene>
<dbReference type="PIRSF" id="PIRSF036497">
    <property type="entry name" value="HDH_short"/>
    <property type="match status" value="1"/>
</dbReference>
<dbReference type="InterPro" id="IPR022697">
    <property type="entry name" value="HDH_short"/>
</dbReference>
<comment type="cofactor">
    <cofactor evidence="1">
        <name>a metal cation</name>
        <dbReference type="ChEBI" id="CHEBI:25213"/>
    </cofactor>
</comment>
<evidence type="ECO:0000256" key="2">
    <source>
        <dbReference type="ARBA" id="ARBA00005056"/>
    </source>
</evidence>
<dbReference type="EC" id="1.1.1.3" evidence="5 12"/>
<organism evidence="17 18">
    <name type="scientific">Pilimelia columellifera subsp. columellifera</name>
    <dbReference type="NCBI Taxonomy" id="706583"/>
    <lineage>
        <taxon>Bacteria</taxon>
        <taxon>Bacillati</taxon>
        <taxon>Actinomycetota</taxon>
        <taxon>Actinomycetes</taxon>
        <taxon>Micromonosporales</taxon>
        <taxon>Micromonosporaceae</taxon>
        <taxon>Pilimelia</taxon>
    </lineage>
</organism>
<dbReference type="InterPro" id="IPR001342">
    <property type="entry name" value="HDH_cat"/>
</dbReference>
<keyword evidence="14" id="KW-1133">Transmembrane helix</keyword>
<dbReference type="InterPro" id="IPR005106">
    <property type="entry name" value="Asp/hSer_DH_NAD-bd"/>
</dbReference>
<keyword evidence="8 12" id="KW-0521">NADP</keyword>
<evidence type="ECO:0000256" key="3">
    <source>
        <dbReference type="ARBA" id="ARBA00005062"/>
    </source>
</evidence>
<dbReference type="InterPro" id="IPR011147">
    <property type="entry name" value="Bifunc_Aspkin/hSer_DH"/>
</dbReference>
<keyword evidence="10 12" id="KW-0486">Methionine biosynthesis</keyword>
<comment type="catalytic activity">
    <reaction evidence="11">
        <text>L-homoserine + NADP(+) = L-aspartate 4-semialdehyde + NADPH + H(+)</text>
        <dbReference type="Rhea" id="RHEA:15761"/>
        <dbReference type="ChEBI" id="CHEBI:15378"/>
        <dbReference type="ChEBI" id="CHEBI:57476"/>
        <dbReference type="ChEBI" id="CHEBI:57783"/>
        <dbReference type="ChEBI" id="CHEBI:58349"/>
        <dbReference type="ChEBI" id="CHEBI:537519"/>
        <dbReference type="EC" id="1.1.1.3"/>
    </reaction>
    <physiologicalReaction direction="right-to-left" evidence="11">
        <dbReference type="Rhea" id="RHEA:15763"/>
    </physiologicalReaction>
</comment>
<feature type="transmembrane region" description="Helical" evidence="14">
    <location>
        <begin position="12"/>
        <end position="31"/>
    </location>
</feature>
<evidence type="ECO:0000313" key="18">
    <source>
        <dbReference type="Proteomes" id="UP001499978"/>
    </source>
</evidence>
<keyword evidence="14" id="KW-0812">Transmembrane</keyword>
<evidence type="ECO:0000256" key="12">
    <source>
        <dbReference type="RuleBase" id="RU000579"/>
    </source>
</evidence>
<evidence type="ECO:0000256" key="5">
    <source>
        <dbReference type="ARBA" id="ARBA00013213"/>
    </source>
</evidence>
<feature type="domain" description="Homoserine dehydrogenase catalytic" evidence="15">
    <location>
        <begin position="153"/>
        <end position="349"/>
    </location>
</feature>
<reference evidence="17 18" key="1">
    <citation type="journal article" date="2019" name="Int. J. Syst. Evol. Microbiol.">
        <title>The Global Catalogue of Microorganisms (GCM) 10K type strain sequencing project: providing services to taxonomists for standard genome sequencing and annotation.</title>
        <authorList>
            <consortium name="The Broad Institute Genomics Platform"/>
            <consortium name="The Broad Institute Genome Sequencing Center for Infectious Disease"/>
            <person name="Wu L."/>
            <person name="Ma J."/>
        </authorList>
    </citation>
    <scope>NUCLEOTIDE SEQUENCE [LARGE SCALE GENOMIC DNA]</scope>
    <source>
        <strain evidence="17 18">JCM 3367</strain>
    </source>
</reference>
<dbReference type="RefSeq" id="WP_344170511.1">
    <property type="nucleotide sequence ID" value="NZ_BAAARY010000005.1"/>
</dbReference>
<evidence type="ECO:0000256" key="7">
    <source>
        <dbReference type="ARBA" id="ARBA00022697"/>
    </source>
</evidence>
<comment type="caution">
    <text evidence="17">The sequence shown here is derived from an EMBL/GenBank/DDBJ whole genome shotgun (WGS) entry which is preliminary data.</text>
</comment>
<dbReference type="InterPro" id="IPR036291">
    <property type="entry name" value="NAD(P)-bd_dom_sf"/>
</dbReference>
<evidence type="ECO:0000256" key="13">
    <source>
        <dbReference type="RuleBase" id="RU004171"/>
    </source>
</evidence>
<keyword evidence="18" id="KW-1185">Reference proteome</keyword>
<dbReference type="EMBL" id="BAAARY010000005">
    <property type="protein sequence ID" value="GAA2519452.1"/>
    <property type="molecule type" value="Genomic_DNA"/>
</dbReference>
<keyword evidence="6 12" id="KW-0028">Amino-acid biosynthesis</keyword>
<comment type="pathway">
    <text evidence="3 12">Amino-acid biosynthesis; L-methionine biosynthesis via de novo pathway; L-homoserine from L-aspartate: step 3/3.</text>
</comment>
<evidence type="ECO:0000256" key="8">
    <source>
        <dbReference type="ARBA" id="ARBA00022857"/>
    </source>
</evidence>
<proteinExistence type="inferred from homology"/>
<dbReference type="PANTHER" id="PTHR43070">
    <property type="match status" value="1"/>
</dbReference>
<feature type="domain" description="Aspartate/homoserine dehydrogenase NAD-binding" evidence="16">
    <location>
        <begin position="22"/>
        <end position="135"/>
    </location>
</feature>
<evidence type="ECO:0000313" key="17">
    <source>
        <dbReference type="EMBL" id="GAA2519452.1"/>
    </source>
</evidence>
<evidence type="ECO:0000256" key="6">
    <source>
        <dbReference type="ARBA" id="ARBA00022605"/>
    </source>
</evidence>
<sequence>MSALLDIPLTVVRPAVAVALLGTGVVGGAFLDRWSRLSGLGLLGELRLVHVANSRHEVGHAAGLDPGGVRDELPAGRAPMLGEVGVGLPEGSVVVDATASDDVARWHPLWLEAGLRVVTANKAGVGGDLARYRAIDAHRAHYGDSATVGAGLPLLRSLRSLRAGGDRVHAIAGVLSGSLAWLLDAYDGSTPFSELVRQARRRGLTEPDPRQDLSGADVLRKLLILARAAGRDITTADVVVTPLAPAALATAPLAGLDAALSALDEPLRRALAAAAADGRRLRFVARLDADGGARVGLEALAPDDPLAGGGGCDNRVSVWSDRYADSPLVIQGPGAGAEVTAAALIDDILRVGGG</sequence>